<gene>
    <name evidence="1" type="ORF">NBRC3293_0740</name>
</gene>
<protein>
    <submittedName>
        <fullName evidence="1">Uncharacterized protein</fullName>
    </submittedName>
</protein>
<dbReference type="Proteomes" id="UP000484858">
    <property type="component" value="Unassembled WGS sequence"/>
</dbReference>
<dbReference type="AlphaFoldDB" id="A0A829WSU2"/>
<proteinExistence type="predicted"/>
<comment type="caution">
    <text evidence="1">The sequence shown here is derived from an EMBL/GenBank/DDBJ whole genome shotgun (WGS) entry which is preliminary data.</text>
</comment>
<name>A0A829WSU2_GLUOY</name>
<sequence length="65" mass="7406">MFLDRGRSGIMKKLLHISLPGFLHTGSGSDPFSPEGHTTKKCRFQPVFSGRTHLISHENRLHLHR</sequence>
<reference evidence="1 2" key="1">
    <citation type="submission" date="2013-04" db="EMBL/GenBank/DDBJ databases">
        <title>Gluconobacter oxydans NBRC 3293 whole genome sequence.</title>
        <authorList>
            <person name="Matsutani M."/>
            <person name="Yakushi T."/>
            <person name="Matsushita K."/>
        </authorList>
    </citation>
    <scope>NUCLEOTIDE SEQUENCE [LARGE SCALE GENOMIC DNA]</scope>
    <source>
        <strain evidence="1 2">NBRC 3293</strain>
    </source>
</reference>
<evidence type="ECO:0000313" key="1">
    <source>
        <dbReference type="EMBL" id="GEM16243.1"/>
    </source>
</evidence>
<accession>A0A829WSU2</accession>
<dbReference type="EMBL" id="BARJ01000003">
    <property type="protein sequence ID" value="GEM16243.1"/>
    <property type="molecule type" value="Genomic_DNA"/>
</dbReference>
<evidence type="ECO:0000313" key="2">
    <source>
        <dbReference type="Proteomes" id="UP000484858"/>
    </source>
</evidence>
<organism evidence="1 2">
    <name type="scientific">Gluconobacter oxydans NBRC 3293</name>
    <dbReference type="NCBI Taxonomy" id="1315969"/>
    <lineage>
        <taxon>Bacteria</taxon>
        <taxon>Pseudomonadati</taxon>
        <taxon>Pseudomonadota</taxon>
        <taxon>Alphaproteobacteria</taxon>
        <taxon>Acetobacterales</taxon>
        <taxon>Acetobacteraceae</taxon>
        <taxon>Gluconobacter</taxon>
    </lineage>
</organism>